<evidence type="ECO:0000259" key="1">
    <source>
        <dbReference type="PROSITE" id="PS51085"/>
    </source>
</evidence>
<dbReference type="PROSITE" id="PS51379">
    <property type="entry name" value="4FE4S_FER_2"/>
    <property type="match status" value="1"/>
</dbReference>
<dbReference type="EMBL" id="UOFQ01000130">
    <property type="protein sequence ID" value="VAW89364.1"/>
    <property type="molecule type" value="Genomic_DNA"/>
</dbReference>
<dbReference type="InterPro" id="IPR012675">
    <property type="entry name" value="Beta-grasp_dom_sf"/>
</dbReference>
<dbReference type="Pfam" id="PF13510">
    <property type="entry name" value="Fer2_4"/>
    <property type="match status" value="1"/>
</dbReference>
<dbReference type="GO" id="GO:0051537">
    <property type="term" value="F:2 iron, 2 sulfur cluster binding"/>
    <property type="evidence" value="ECO:0007669"/>
    <property type="project" value="InterPro"/>
</dbReference>
<accession>A0A3B1A6J1</accession>
<dbReference type="AlphaFoldDB" id="A0A3B1A6J1"/>
<gene>
    <name evidence="3" type="ORF">MNBD_GAMMA17-1158</name>
</gene>
<feature type="domain" description="4Fe-4S ferredoxin-type" evidence="2">
    <location>
        <begin position="116"/>
        <end position="144"/>
    </location>
</feature>
<reference evidence="3" key="1">
    <citation type="submission" date="2018-06" db="EMBL/GenBank/DDBJ databases">
        <authorList>
            <person name="Zhirakovskaya E."/>
        </authorList>
    </citation>
    <scope>NUCLEOTIDE SEQUENCE</scope>
</reference>
<name>A0A3B1A6J1_9ZZZZ</name>
<proteinExistence type="predicted"/>
<dbReference type="Gene3D" id="3.10.20.30">
    <property type="match status" value="1"/>
</dbReference>
<evidence type="ECO:0000313" key="3">
    <source>
        <dbReference type="EMBL" id="VAW89364.1"/>
    </source>
</evidence>
<organism evidence="3">
    <name type="scientific">hydrothermal vent metagenome</name>
    <dbReference type="NCBI Taxonomy" id="652676"/>
    <lineage>
        <taxon>unclassified sequences</taxon>
        <taxon>metagenomes</taxon>
        <taxon>ecological metagenomes</taxon>
    </lineage>
</organism>
<dbReference type="Pfam" id="PF13187">
    <property type="entry name" value="Fer4_9"/>
    <property type="match status" value="1"/>
</dbReference>
<dbReference type="InterPro" id="IPR036010">
    <property type="entry name" value="2Fe-2S_ferredoxin-like_sf"/>
</dbReference>
<dbReference type="InterPro" id="IPR006058">
    <property type="entry name" value="2Fe2S_fd_BS"/>
</dbReference>
<evidence type="ECO:0000259" key="2">
    <source>
        <dbReference type="PROSITE" id="PS51379"/>
    </source>
</evidence>
<sequence length="216" mass="23312">MTNAATPNSGTESSIEITVNGSRLSVSAHHSLIQALWKTGHPNFKSASCLEGVCGSCRIMVKYGDQSAVNMALACQSKVEAGMQVIFPQYLEKESTTLLNHRYLLQPSSESGEQLKTVFPEAADCRHCHGCTVACPKGIDVEQGITLINEGKLTAAGDLFINCVMCDLCTTSCPENIAPNYVALFARRTTAVNQTTPPNLADRLQALQRGELTIKY</sequence>
<dbReference type="PROSITE" id="PS00198">
    <property type="entry name" value="4FE4S_FER_1"/>
    <property type="match status" value="1"/>
</dbReference>
<dbReference type="InterPro" id="IPR017900">
    <property type="entry name" value="4Fe4S_Fe_S_CS"/>
</dbReference>
<dbReference type="InterPro" id="IPR017896">
    <property type="entry name" value="4Fe4S_Fe-S-bd"/>
</dbReference>
<protein>
    <recommendedName>
        <fullName evidence="4">Ferredoxin</fullName>
    </recommendedName>
</protein>
<evidence type="ECO:0008006" key="4">
    <source>
        <dbReference type="Google" id="ProtNLM"/>
    </source>
</evidence>
<dbReference type="PROSITE" id="PS51085">
    <property type="entry name" value="2FE2S_FER_2"/>
    <property type="match status" value="1"/>
</dbReference>
<dbReference type="PROSITE" id="PS00197">
    <property type="entry name" value="2FE2S_FER_1"/>
    <property type="match status" value="1"/>
</dbReference>
<dbReference type="SUPFAM" id="SSF46548">
    <property type="entry name" value="alpha-helical ferredoxin"/>
    <property type="match status" value="1"/>
</dbReference>
<dbReference type="InterPro" id="IPR009051">
    <property type="entry name" value="Helical_ferredxn"/>
</dbReference>
<dbReference type="CDD" id="cd00207">
    <property type="entry name" value="fer2"/>
    <property type="match status" value="1"/>
</dbReference>
<dbReference type="Gene3D" id="1.10.1060.10">
    <property type="entry name" value="Alpha-helical ferredoxin"/>
    <property type="match status" value="1"/>
</dbReference>
<feature type="domain" description="2Fe-2S ferredoxin-type" evidence="1">
    <location>
        <begin position="13"/>
        <end position="91"/>
    </location>
</feature>
<dbReference type="InterPro" id="IPR001041">
    <property type="entry name" value="2Fe-2S_ferredoxin-type"/>
</dbReference>
<dbReference type="SUPFAM" id="SSF54292">
    <property type="entry name" value="2Fe-2S ferredoxin-like"/>
    <property type="match status" value="1"/>
</dbReference>